<reference evidence="1 2" key="1">
    <citation type="submission" date="2023-07" db="EMBL/GenBank/DDBJ databases">
        <title>Pathogens genome sequencing project 196.</title>
        <authorList>
            <person name="Cao X."/>
        </authorList>
    </citation>
    <scope>NUCLEOTIDE SEQUENCE [LARGE SCALE GENOMIC DNA]</scope>
    <source>
        <strain evidence="1 2">SM41</strain>
    </source>
</reference>
<organism evidence="1 2">
    <name type="scientific">Serratia marcescens</name>
    <dbReference type="NCBI Taxonomy" id="615"/>
    <lineage>
        <taxon>Bacteria</taxon>
        <taxon>Pseudomonadati</taxon>
        <taxon>Pseudomonadota</taxon>
        <taxon>Gammaproteobacteria</taxon>
        <taxon>Enterobacterales</taxon>
        <taxon>Yersiniaceae</taxon>
        <taxon>Serratia</taxon>
    </lineage>
</organism>
<dbReference type="AlphaFoldDB" id="A0ABD5BEA2"/>
<sequence length="71" mass="7977">PEAGVRLYAGQHPVRFDRRPGAGLSLELTAITRRLRAPFLLFAAPLTCALGRNKSQRLLAWQVIKSYLQFV</sequence>
<evidence type="ECO:0000313" key="1">
    <source>
        <dbReference type="EMBL" id="MDQ9554783.1"/>
    </source>
</evidence>
<accession>A0ABD5BEA2</accession>
<gene>
    <name evidence="1" type="ORF">RF091_04475</name>
</gene>
<dbReference type="Proteomes" id="UP001234811">
    <property type="component" value="Unassembled WGS sequence"/>
</dbReference>
<protein>
    <submittedName>
        <fullName evidence="1">Uncharacterized protein</fullName>
    </submittedName>
</protein>
<dbReference type="RefSeq" id="WP_309212861.1">
    <property type="nucleotide sequence ID" value="NZ_JAVIPQ010000081.1"/>
</dbReference>
<dbReference type="EMBL" id="JAVIPQ010000081">
    <property type="protein sequence ID" value="MDQ9554783.1"/>
    <property type="molecule type" value="Genomic_DNA"/>
</dbReference>
<feature type="non-terminal residue" evidence="1">
    <location>
        <position position="1"/>
    </location>
</feature>
<evidence type="ECO:0000313" key="2">
    <source>
        <dbReference type="Proteomes" id="UP001234811"/>
    </source>
</evidence>
<comment type="caution">
    <text evidence="1">The sequence shown here is derived from an EMBL/GenBank/DDBJ whole genome shotgun (WGS) entry which is preliminary data.</text>
</comment>
<name>A0ABD5BEA2_SERMA</name>
<proteinExistence type="predicted"/>